<accession>A0ABD6DPY5</accession>
<organism evidence="1 2">
    <name type="scientific">Halobellus litoreus</name>
    <dbReference type="NCBI Taxonomy" id="755310"/>
    <lineage>
        <taxon>Archaea</taxon>
        <taxon>Methanobacteriati</taxon>
        <taxon>Methanobacteriota</taxon>
        <taxon>Stenosarchaea group</taxon>
        <taxon>Halobacteria</taxon>
        <taxon>Halobacteriales</taxon>
        <taxon>Haloferacaceae</taxon>
        <taxon>Halobellus</taxon>
    </lineage>
</organism>
<dbReference type="Proteomes" id="UP001597092">
    <property type="component" value="Unassembled WGS sequence"/>
</dbReference>
<name>A0ABD6DPY5_9EURY</name>
<keyword evidence="2" id="KW-1185">Reference proteome</keyword>
<proteinExistence type="predicted"/>
<protein>
    <submittedName>
        <fullName evidence="1">RimK family alpha-L-glutamate ligase</fullName>
    </submittedName>
</protein>
<dbReference type="AlphaFoldDB" id="A0ABD6DPY5"/>
<dbReference type="PANTHER" id="PTHR39217:SF1">
    <property type="entry name" value="GLUTATHIONE SYNTHETASE"/>
    <property type="match status" value="1"/>
</dbReference>
<gene>
    <name evidence="1" type="ORF">ACFSAS_00025</name>
</gene>
<evidence type="ECO:0000313" key="2">
    <source>
        <dbReference type="Proteomes" id="UP001597092"/>
    </source>
</evidence>
<comment type="caution">
    <text evidence="1">The sequence shown here is derived from an EMBL/GenBank/DDBJ whole genome shotgun (WGS) entry which is preliminary data.</text>
</comment>
<evidence type="ECO:0000313" key="1">
    <source>
        <dbReference type="EMBL" id="MFD1683995.1"/>
    </source>
</evidence>
<dbReference type="GO" id="GO:0016874">
    <property type="term" value="F:ligase activity"/>
    <property type="evidence" value="ECO:0007669"/>
    <property type="project" value="UniProtKB-KW"/>
</dbReference>
<dbReference type="EMBL" id="JBHUDP010000001">
    <property type="protein sequence ID" value="MFD1683995.1"/>
    <property type="molecule type" value="Genomic_DNA"/>
</dbReference>
<dbReference type="RefSeq" id="WP_256308499.1">
    <property type="nucleotide sequence ID" value="NZ_JANHAW010000002.1"/>
</dbReference>
<dbReference type="SUPFAM" id="SSF56059">
    <property type="entry name" value="Glutathione synthetase ATP-binding domain-like"/>
    <property type="match status" value="1"/>
</dbReference>
<reference evidence="1 2" key="1">
    <citation type="journal article" date="2019" name="Int. J. Syst. Evol. Microbiol.">
        <title>The Global Catalogue of Microorganisms (GCM) 10K type strain sequencing project: providing services to taxonomists for standard genome sequencing and annotation.</title>
        <authorList>
            <consortium name="The Broad Institute Genomics Platform"/>
            <consortium name="The Broad Institute Genome Sequencing Center for Infectious Disease"/>
            <person name="Wu L."/>
            <person name="Ma J."/>
        </authorList>
    </citation>
    <scope>NUCLEOTIDE SEQUENCE [LARGE SCALE GENOMIC DNA]</scope>
    <source>
        <strain evidence="1 2">CGMCC 1.10387</strain>
    </source>
</reference>
<dbReference type="InterPro" id="IPR053191">
    <property type="entry name" value="DcsG_Biosynth_Enzyme"/>
</dbReference>
<sequence>MTAIALATAADLPALVDDDSSFLAALRDRGVTATPVVWSDESVAWDDFDAVVIRSTWDYYRRPDEFAAWIDRVDAASPTVLNPPETLRWNRHKFYLRDLAARGVDTFPTEYVQRGADASLAAVFERRDWDEAVVKPAVSAGAFETKRIARGEAATEQPWFDDLLADRDVLVQEFADGITAGEWSLVFFDGDYSHAVLKRPEAGDFRVQEDHGGSVAAETPSESLRERASEVVDAVRAERGGTVPLYARVDGIGRAEPERFENTARSGPAFRLLEVELIEPELFFRVDADAGERLAEALLDRL</sequence>
<keyword evidence="1" id="KW-0436">Ligase</keyword>
<dbReference type="PANTHER" id="PTHR39217">
    <property type="match status" value="1"/>
</dbReference>